<organism evidence="1 2">
    <name type="scientific">[Phormidium ambiguum] IAM M-71</name>
    <dbReference type="NCBI Taxonomy" id="454136"/>
    <lineage>
        <taxon>Bacteria</taxon>
        <taxon>Bacillati</taxon>
        <taxon>Cyanobacteriota</taxon>
        <taxon>Cyanophyceae</taxon>
        <taxon>Oscillatoriophycideae</taxon>
        <taxon>Aerosakkonematales</taxon>
        <taxon>Aerosakkonemataceae</taxon>
        <taxon>Floridanema</taxon>
    </lineage>
</organism>
<dbReference type="Proteomes" id="UP000185860">
    <property type="component" value="Unassembled WGS sequence"/>
</dbReference>
<gene>
    <name evidence="1" type="ORF">NIES2119_03005</name>
</gene>
<dbReference type="AlphaFoldDB" id="A0A1U7IT12"/>
<reference evidence="1 2" key="1">
    <citation type="submission" date="2016-11" db="EMBL/GenBank/DDBJ databases">
        <title>Draft Genome Sequences of Nine Cyanobacterial Strains from Diverse Habitats.</title>
        <authorList>
            <person name="Zhu T."/>
            <person name="Hou S."/>
            <person name="Lu X."/>
            <person name="Hess W.R."/>
        </authorList>
    </citation>
    <scope>NUCLEOTIDE SEQUENCE [LARGE SCALE GENOMIC DNA]</scope>
    <source>
        <strain evidence="1 2">IAM M-71</strain>
    </source>
</reference>
<comment type="caution">
    <text evidence="1">The sequence shown here is derived from an EMBL/GenBank/DDBJ whole genome shotgun (WGS) entry which is preliminary data.</text>
</comment>
<evidence type="ECO:0000313" key="1">
    <source>
        <dbReference type="EMBL" id="OKH40589.1"/>
    </source>
</evidence>
<dbReference type="RefSeq" id="WP_073591970.1">
    <property type="nucleotide sequence ID" value="NZ_MRCE01000002.1"/>
</dbReference>
<name>A0A1U7IT12_9CYAN</name>
<sequence length="158" mass="17384">MSQLAKLNRKSSRLVELSFDRLNLFEPVMGQYHDLGVEFQGAIALKPSNPEFLSKSDGLVLMPQGNKMLITTSFKRPVASVRALVCGSGSIVLTTYDVNGNLLDRTSKLANLLLNVSSTTQTKLNSTWLQSKKRGIARVELHSCTPFTLSDFCFLGMA</sequence>
<accession>A0A1U7IT12</accession>
<dbReference type="EMBL" id="MRCE01000002">
    <property type="protein sequence ID" value="OKH40589.1"/>
    <property type="molecule type" value="Genomic_DNA"/>
</dbReference>
<evidence type="ECO:0000313" key="2">
    <source>
        <dbReference type="Proteomes" id="UP000185860"/>
    </source>
</evidence>
<protein>
    <submittedName>
        <fullName evidence="1">Uncharacterized protein</fullName>
    </submittedName>
</protein>
<dbReference type="OrthoDB" id="510190at2"/>
<proteinExistence type="predicted"/>